<keyword evidence="5" id="KW-0547">Nucleotide-binding</keyword>
<accession>A0A3B0TLL5</accession>
<evidence type="ECO:0000259" key="11">
    <source>
        <dbReference type="Pfam" id="PF00370"/>
    </source>
</evidence>
<dbReference type="PROSITE" id="PS00445">
    <property type="entry name" value="FGGY_KINASES_2"/>
    <property type="match status" value="1"/>
</dbReference>
<keyword evidence="7" id="KW-0319">Glycerol metabolism</keyword>
<dbReference type="Pfam" id="PF02782">
    <property type="entry name" value="FGGY_C"/>
    <property type="match status" value="1"/>
</dbReference>
<evidence type="ECO:0000256" key="3">
    <source>
        <dbReference type="ARBA" id="ARBA00012099"/>
    </source>
</evidence>
<dbReference type="InterPro" id="IPR043129">
    <property type="entry name" value="ATPase_NBD"/>
</dbReference>
<evidence type="ECO:0000256" key="5">
    <source>
        <dbReference type="ARBA" id="ARBA00022741"/>
    </source>
</evidence>
<dbReference type="GO" id="GO:0019563">
    <property type="term" value="P:glycerol catabolic process"/>
    <property type="evidence" value="ECO:0007669"/>
    <property type="project" value="TreeGrafter"/>
</dbReference>
<sequence>MKKEYILSIDQGTTGTRAILFNKKGKIVSSGYKEFKQYFPNPGWVEHDAVEIWKTCETVIKLALKKAHVLPNQIKAIGITNQRETTVLWDRKTSKPVARAIVWQCRRTADMCSSKRLYQKRNLFRQKTGLVLDPYFSGTKIKWLLDNVKGLKEKAKKGDICFGTIDSWLIWKLTGRKNHVTDMTNASRTLIFNIKTKQWDHQLLKILSIPSNILPKVQKSGSNFGITMKGIAGLESGIPITAVLGDQQAALYGQGCFKKGSVKNTYGTGCFIVLNTGKNIVYSKKGLLSTIASDEQGNPIYAMEGSVFIGGAVIQWLRDQLKIIKDSSQTEKKISHLKNTEGVYFVPAFTGLGAPFWDSQAKGAIVGLTRGSSANHIIRAALESIAYQTKDVFDLMQSELGIKIKELKVDGGASKNNFLMQFQADILNTNIVRPKIVESTAWGAALLAGVKIGFWNANKDFNKVVKKDRTFSPQMKKAMRDTLYLSWTKALQRVKS</sequence>
<dbReference type="InterPro" id="IPR018484">
    <property type="entry name" value="FGGY_N"/>
</dbReference>
<dbReference type="EMBL" id="UOEN01000482">
    <property type="protein sequence ID" value="VAW19565.1"/>
    <property type="molecule type" value="Genomic_DNA"/>
</dbReference>
<dbReference type="GO" id="GO:0005829">
    <property type="term" value="C:cytosol"/>
    <property type="evidence" value="ECO:0007669"/>
    <property type="project" value="TreeGrafter"/>
</dbReference>
<gene>
    <name evidence="13" type="ORF">MNBD_BACTEROID05-481</name>
</gene>
<organism evidence="13">
    <name type="scientific">hydrothermal vent metagenome</name>
    <dbReference type="NCBI Taxonomy" id="652676"/>
    <lineage>
        <taxon>unclassified sequences</taxon>
        <taxon>metagenomes</taxon>
        <taxon>ecological metagenomes</taxon>
    </lineage>
</organism>
<dbReference type="PANTHER" id="PTHR10196">
    <property type="entry name" value="SUGAR KINASE"/>
    <property type="match status" value="1"/>
</dbReference>
<dbReference type="HAMAP" id="MF_00186">
    <property type="entry name" value="Glycerol_kin"/>
    <property type="match status" value="1"/>
</dbReference>
<keyword evidence="6 13" id="KW-0418">Kinase</keyword>
<feature type="domain" description="Carbohydrate kinase FGGY C-terminal" evidence="12">
    <location>
        <begin position="263"/>
        <end position="450"/>
    </location>
</feature>
<comment type="pathway">
    <text evidence="1">Polyol metabolism; glycerol degradation via glycerol kinase pathway; sn-glycerol 3-phosphate from glycerol: step 1/1.</text>
</comment>
<keyword evidence="4 13" id="KW-0808">Transferase</keyword>
<dbReference type="EC" id="2.7.1.30" evidence="3"/>
<evidence type="ECO:0000313" key="13">
    <source>
        <dbReference type="EMBL" id="VAW19565.1"/>
    </source>
</evidence>
<dbReference type="NCBIfam" id="NF000756">
    <property type="entry name" value="PRK00047.1"/>
    <property type="match status" value="1"/>
</dbReference>
<proteinExistence type="inferred from homology"/>
<dbReference type="SUPFAM" id="SSF53067">
    <property type="entry name" value="Actin-like ATPase domain"/>
    <property type="match status" value="2"/>
</dbReference>
<evidence type="ECO:0000256" key="7">
    <source>
        <dbReference type="ARBA" id="ARBA00022798"/>
    </source>
</evidence>
<evidence type="ECO:0000256" key="4">
    <source>
        <dbReference type="ARBA" id="ARBA00022679"/>
    </source>
</evidence>
<evidence type="ECO:0000259" key="12">
    <source>
        <dbReference type="Pfam" id="PF02782"/>
    </source>
</evidence>
<dbReference type="NCBIfam" id="TIGR01311">
    <property type="entry name" value="glycerol_kin"/>
    <property type="match status" value="1"/>
</dbReference>
<dbReference type="GO" id="GO:0005524">
    <property type="term" value="F:ATP binding"/>
    <property type="evidence" value="ECO:0007669"/>
    <property type="project" value="UniProtKB-KW"/>
</dbReference>
<dbReference type="PANTHER" id="PTHR10196:SF69">
    <property type="entry name" value="GLYCEROL KINASE"/>
    <property type="match status" value="1"/>
</dbReference>
<dbReference type="Pfam" id="PF00370">
    <property type="entry name" value="FGGY_N"/>
    <property type="match status" value="1"/>
</dbReference>
<feature type="domain" description="Carbohydrate kinase FGGY N-terminal" evidence="11">
    <location>
        <begin position="5"/>
        <end position="253"/>
    </location>
</feature>
<dbReference type="FunFam" id="3.30.420.40:FF:000007">
    <property type="entry name" value="Glycerol kinase"/>
    <property type="match status" value="1"/>
</dbReference>
<evidence type="ECO:0000256" key="2">
    <source>
        <dbReference type="ARBA" id="ARBA00009156"/>
    </source>
</evidence>
<evidence type="ECO:0000256" key="10">
    <source>
        <dbReference type="ARBA" id="ARBA00052101"/>
    </source>
</evidence>
<comment type="catalytic activity">
    <reaction evidence="10">
        <text>glycerol + ATP = sn-glycerol 3-phosphate + ADP + H(+)</text>
        <dbReference type="Rhea" id="RHEA:21644"/>
        <dbReference type="ChEBI" id="CHEBI:15378"/>
        <dbReference type="ChEBI" id="CHEBI:17754"/>
        <dbReference type="ChEBI" id="CHEBI:30616"/>
        <dbReference type="ChEBI" id="CHEBI:57597"/>
        <dbReference type="ChEBI" id="CHEBI:456216"/>
        <dbReference type="EC" id="2.7.1.30"/>
    </reaction>
</comment>
<protein>
    <recommendedName>
        <fullName evidence="3">glycerol kinase</fullName>
        <ecNumber evidence="3">2.7.1.30</ecNumber>
    </recommendedName>
    <alternativeName>
        <fullName evidence="9">ATP:glycerol 3-phosphotransferase</fullName>
    </alternativeName>
</protein>
<dbReference type="GO" id="GO:0006072">
    <property type="term" value="P:glycerol-3-phosphate metabolic process"/>
    <property type="evidence" value="ECO:0007669"/>
    <property type="project" value="InterPro"/>
</dbReference>
<dbReference type="InterPro" id="IPR018485">
    <property type="entry name" value="FGGY_C"/>
</dbReference>
<dbReference type="CDD" id="cd07769">
    <property type="entry name" value="ASKHA_NBD_FGGY_GK"/>
    <property type="match status" value="1"/>
</dbReference>
<evidence type="ECO:0000256" key="8">
    <source>
        <dbReference type="ARBA" id="ARBA00022840"/>
    </source>
</evidence>
<dbReference type="InterPro" id="IPR005999">
    <property type="entry name" value="Glycerol_kin"/>
</dbReference>
<dbReference type="Gene3D" id="3.30.420.40">
    <property type="match status" value="2"/>
</dbReference>
<dbReference type="PROSITE" id="PS00933">
    <property type="entry name" value="FGGY_KINASES_1"/>
    <property type="match status" value="1"/>
</dbReference>
<dbReference type="FunFam" id="3.30.420.40:FF:000008">
    <property type="entry name" value="Glycerol kinase"/>
    <property type="match status" value="1"/>
</dbReference>
<dbReference type="PIRSF" id="PIRSF000538">
    <property type="entry name" value="GlpK"/>
    <property type="match status" value="1"/>
</dbReference>
<evidence type="ECO:0000256" key="1">
    <source>
        <dbReference type="ARBA" id="ARBA00005190"/>
    </source>
</evidence>
<dbReference type="AlphaFoldDB" id="A0A3B0TLL5"/>
<evidence type="ECO:0000256" key="9">
    <source>
        <dbReference type="ARBA" id="ARBA00043149"/>
    </source>
</evidence>
<reference evidence="13" key="1">
    <citation type="submission" date="2018-06" db="EMBL/GenBank/DDBJ databases">
        <authorList>
            <person name="Zhirakovskaya E."/>
        </authorList>
    </citation>
    <scope>NUCLEOTIDE SEQUENCE</scope>
</reference>
<dbReference type="GO" id="GO:0004370">
    <property type="term" value="F:glycerol kinase activity"/>
    <property type="evidence" value="ECO:0007669"/>
    <property type="project" value="UniProtKB-EC"/>
</dbReference>
<dbReference type="InterPro" id="IPR000577">
    <property type="entry name" value="Carb_kinase_FGGY"/>
</dbReference>
<keyword evidence="8" id="KW-0067">ATP-binding</keyword>
<evidence type="ECO:0000256" key="6">
    <source>
        <dbReference type="ARBA" id="ARBA00022777"/>
    </source>
</evidence>
<comment type="similarity">
    <text evidence="2">Belongs to the FGGY kinase family.</text>
</comment>
<name>A0A3B0TLL5_9ZZZZ</name>
<dbReference type="InterPro" id="IPR018483">
    <property type="entry name" value="Carb_kinase_FGGY_CS"/>
</dbReference>